<reference evidence="2 3" key="1">
    <citation type="submission" date="2019-07" db="EMBL/GenBank/DDBJ databases">
        <title>complete genome sequencing of Ornithinimicrobium sp. H23M54.</title>
        <authorList>
            <person name="Bae J.-W."/>
            <person name="Lee S.-Y."/>
        </authorList>
    </citation>
    <scope>NUCLEOTIDE SEQUENCE [LARGE SCALE GENOMIC DNA]</scope>
    <source>
        <strain evidence="2 3">H23M54</strain>
    </source>
</reference>
<dbReference type="OrthoDB" id="1907165at2"/>
<dbReference type="EMBL" id="CP041616">
    <property type="protein sequence ID" value="QDO90028.1"/>
    <property type="molecule type" value="Genomic_DNA"/>
</dbReference>
<sequence length="604" mass="63337">MPISSTCQVHVDGSPLPADIAGLLTDACVDDSQRLPDMFTLRFRDIGRTVIAKSGAVIGATVKISVQTAAASSPVPLMVGEVTAIEAEFDSAGTFTVIRGYDPAHRLFHGRRTQAFTQVTATDVITKVVQSAGLRTGSLATTKTVYEQVSQAGQTDWEFLESLAREEGMDLWVREGKVNFAAPERASAAPAAGGRGTRVPLAIRLGTELVRLRAVISSAQQVKEVEVRGWDVSTKKELKSVAPAETDTVKLPDVNAKKLAATFGNKTYVSTEVPFGAQAEVDGAAKSLAREVAGSFASVEGVVHGNPDLCANSAITLDGLGGPFDGKYTVTSTRHRFDPAHGYLTTFTVSGRNDRTMLGLAASGSSTAGPVGPVVAVVTDVNDPDKLGRVKVKMPWLDDDYVSPWARTVHPGAGKDRGWVVLPEVGDEVLVDFEQGSVRRPYVLGGLHNGVDTPPSKGPALVDGAKGAVNRRTMVSRRGHRIDLLDEQGRADGVTVQTADDKLILNLDAVATTITLHSDGTVQIEGTKGIVVDAASANLDLKGGKITIAGQQGIEIKSTAGNVSVQSSAQLELKGITTKLEGSAMTEVKGGATCAISGGLVRIN</sequence>
<name>A0A516GEV3_9MICO</name>
<evidence type="ECO:0000313" key="3">
    <source>
        <dbReference type="Proteomes" id="UP000315395"/>
    </source>
</evidence>
<dbReference type="InterPro" id="IPR037026">
    <property type="entry name" value="Vgr_OB-fold_dom_sf"/>
</dbReference>
<dbReference type="Pfam" id="PF04717">
    <property type="entry name" value="Phage_base_V"/>
    <property type="match status" value="1"/>
</dbReference>
<gene>
    <name evidence="2" type="ORF">FNH13_18265</name>
</gene>
<evidence type="ECO:0000259" key="1">
    <source>
        <dbReference type="Pfam" id="PF04717"/>
    </source>
</evidence>
<dbReference type="Gene3D" id="2.40.50.230">
    <property type="entry name" value="Gp5 N-terminal domain"/>
    <property type="match status" value="1"/>
</dbReference>
<dbReference type="Gene3D" id="3.55.50.10">
    <property type="entry name" value="Baseplate protein-like domains"/>
    <property type="match status" value="1"/>
</dbReference>
<dbReference type="KEGG" id="orz:FNH13_18265"/>
<dbReference type="RefSeq" id="WP_143784745.1">
    <property type="nucleotide sequence ID" value="NZ_CP041616.1"/>
</dbReference>
<dbReference type="Pfam" id="PF05954">
    <property type="entry name" value="Phage_GPD"/>
    <property type="match status" value="1"/>
</dbReference>
<dbReference type="InterPro" id="IPR006531">
    <property type="entry name" value="Gp5/Vgr_OB"/>
</dbReference>
<evidence type="ECO:0000313" key="2">
    <source>
        <dbReference type="EMBL" id="QDO90028.1"/>
    </source>
</evidence>
<dbReference type="AlphaFoldDB" id="A0A516GEV3"/>
<feature type="domain" description="Gp5/Type VI secretion system Vgr protein OB-fold" evidence="1">
    <location>
        <begin position="375"/>
        <end position="448"/>
    </location>
</feature>
<keyword evidence="3" id="KW-1185">Reference proteome</keyword>
<dbReference type="Proteomes" id="UP000315395">
    <property type="component" value="Chromosome"/>
</dbReference>
<proteinExistence type="predicted"/>
<accession>A0A516GEV3</accession>
<dbReference type="NCBIfam" id="NF033848">
    <property type="entry name" value="VgrG_rel"/>
    <property type="match status" value="1"/>
</dbReference>
<dbReference type="SUPFAM" id="SSF69255">
    <property type="entry name" value="gp5 N-terminal domain-like"/>
    <property type="match status" value="1"/>
</dbReference>
<protein>
    <submittedName>
        <fullName evidence="2">VgrG-related protein</fullName>
    </submittedName>
</protein>
<dbReference type="InterPro" id="IPR047702">
    <property type="entry name" value="VgrG-rel"/>
</dbReference>
<organism evidence="2 3">
    <name type="scientific">Ornithinimicrobium ciconiae</name>
    <dbReference type="NCBI Taxonomy" id="2594265"/>
    <lineage>
        <taxon>Bacteria</taxon>
        <taxon>Bacillati</taxon>
        <taxon>Actinomycetota</taxon>
        <taxon>Actinomycetes</taxon>
        <taxon>Micrococcales</taxon>
        <taxon>Ornithinimicrobiaceae</taxon>
        <taxon>Ornithinimicrobium</taxon>
    </lineage>
</organism>
<dbReference type="SUPFAM" id="SSF69279">
    <property type="entry name" value="Phage tail proteins"/>
    <property type="match status" value="1"/>
</dbReference>